<organism evidence="10 11">
    <name type="scientific">Cohnella lupini</name>
    <dbReference type="NCBI Taxonomy" id="1294267"/>
    <lineage>
        <taxon>Bacteria</taxon>
        <taxon>Bacillati</taxon>
        <taxon>Bacillota</taxon>
        <taxon>Bacilli</taxon>
        <taxon>Bacillales</taxon>
        <taxon>Paenibacillaceae</taxon>
        <taxon>Cohnella</taxon>
    </lineage>
</organism>
<gene>
    <name evidence="10" type="ORF">DFP95_11383</name>
</gene>
<dbReference type="InterPro" id="IPR057336">
    <property type="entry name" value="GerAC_N"/>
</dbReference>
<evidence type="ECO:0000256" key="3">
    <source>
        <dbReference type="ARBA" id="ARBA00022544"/>
    </source>
</evidence>
<dbReference type="InterPro" id="IPR038501">
    <property type="entry name" value="Spore_GerAC_C_sf"/>
</dbReference>
<dbReference type="PROSITE" id="PS51257">
    <property type="entry name" value="PROKAR_LIPOPROTEIN"/>
    <property type="match status" value="1"/>
</dbReference>
<reference evidence="10 11" key="1">
    <citation type="submission" date="2018-07" db="EMBL/GenBank/DDBJ databases">
        <title>Genomic Encyclopedia of Type Strains, Phase III (KMG-III): the genomes of soil and plant-associated and newly described type strains.</title>
        <authorList>
            <person name="Whitman W."/>
        </authorList>
    </citation>
    <scope>NUCLEOTIDE SEQUENCE [LARGE SCALE GENOMIC DNA]</scope>
    <source>
        <strain evidence="10 11">CECT 8236</strain>
    </source>
</reference>
<keyword evidence="4" id="KW-0732">Signal</keyword>
<dbReference type="InterPro" id="IPR046953">
    <property type="entry name" value="Spore_GerAC-like_C"/>
</dbReference>
<feature type="domain" description="Spore germination protein N-terminal" evidence="9">
    <location>
        <begin position="22"/>
        <end position="195"/>
    </location>
</feature>
<dbReference type="GO" id="GO:0009847">
    <property type="term" value="P:spore germination"/>
    <property type="evidence" value="ECO:0007669"/>
    <property type="project" value="InterPro"/>
</dbReference>
<evidence type="ECO:0000256" key="6">
    <source>
        <dbReference type="ARBA" id="ARBA00023139"/>
    </source>
</evidence>
<dbReference type="Pfam" id="PF05504">
    <property type="entry name" value="Spore_GerAC"/>
    <property type="match status" value="1"/>
</dbReference>
<keyword evidence="5" id="KW-0472">Membrane</keyword>
<evidence type="ECO:0000259" key="9">
    <source>
        <dbReference type="Pfam" id="PF25198"/>
    </source>
</evidence>
<sequence>MKKIRYIVILLIQSMMLTGCWDRNEINDYAFWIGTALDITEGGKLQKSAQIAVPADFKSIKGSGGNNQRANIVLTATGSSIVDLTQQIQDKLPRRVFLGHRRSIFIGEKLARKGLVDVMDQFTRNTDTRLRTDIFVVNNGEGKDLLNINSPFNQFSAIVAVDQDRFCRLGDTALRDVLIDAARDGIRPSMPMVEISPKNKQEKEKIFDVRSVAIFNKELEMVGEVSGRESLDLFWVKGVLKNQFVTEKMEEGTIALYEANLKKTIRTKFDGNKLKANVKLAGTGRVLENNSDIDLSVTTERIRVEKKLNEIKAKRVEETIKKLQLQYGQDVFGIGEEFHREHPYRWKELRKNWDQLFPTVEVTVDVKLNIQSTGDIRKRIIRKGGTE</sequence>
<dbReference type="RefSeq" id="WP_115994418.1">
    <property type="nucleotide sequence ID" value="NZ_QRDY01000013.1"/>
</dbReference>
<dbReference type="Proteomes" id="UP000256869">
    <property type="component" value="Unassembled WGS sequence"/>
</dbReference>
<proteinExistence type="inferred from homology"/>
<evidence type="ECO:0000256" key="5">
    <source>
        <dbReference type="ARBA" id="ARBA00023136"/>
    </source>
</evidence>
<evidence type="ECO:0000256" key="1">
    <source>
        <dbReference type="ARBA" id="ARBA00004635"/>
    </source>
</evidence>
<dbReference type="NCBIfam" id="TIGR02887">
    <property type="entry name" value="spore_ger_x_C"/>
    <property type="match status" value="1"/>
</dbReference>
<dbReference type="AlphaFoldDB" id="A0A3D9I4M3"/>
<dbReference type="GO" id="GO:0016020">
    <property type="term" value="C:membrane"/>
    <property type="evidence" value="ECO:0007669"/>
    <property type="project" value="UniProtKB-SubCell"/>
</dbReference>
<evidence type="ECO:0000313" key="11">
    <source>
        <dbReference type="Proteomes" id="UP000256869"/>
    </source>
</evidence>
<evidence type="ECO:0000256" key="7">
    <source>
        <dbReference type="ARBA" id="ARBA00023288"/>
    </source>
</evidence>
<keyword evidence="7" id="KW-0449">Lipoprotein</keyword>
<dbReference type="InterPro" id="IPR008844">
    <property type="entry name" value="Spore_GerAC-like"/>
</dbReference>
<name>A0A3D9I4M3_9BACL</name>
<dbReference type="Pfam" id="PF25198">
    <property type="entry name" value="Spore_GerAC_N"/>
    <property type="match status" value="1"/>
</dbReference>
<evidence type="ECO:0000256" key="4">
    <source>
        <dbReference type="ARBA" id="ARBA00022729"/>
    </source>
</evidence>
<dbReference type="PANTHER" id="PTHR35789:SF1">
    <property type="entry name" value="SPORE GERMINATION PROTEIN B3"/>
    <property type="match status" value="1"/>
</dbReference>
<evidence type="ECO:0000313" key="10">
    <source>
        <dbReference type="EMBL" id="RED56610.1"/>
    </source>
</evidence>
<dbReference type="EMBL" id="QRDY01000013">
    <property type="protein sequence ID" value="RED56610.1"/>
    <property type="molecule type" value="Genomic_DNA"/>
</dbReference>
<keyword evidence="6" id="KW-0564">Palmitate</keyword>
<evidence type="ECO:0000259" key="8">
    <source>
        <dbReference type="Pfam" id="PF05504"/>
    </source>
</evidence>
<dbReference type="OrthoDB" id="9816067at2"/>
<comment type="caution">
    <text evidence="10">The sequence shown here is derived from an EMBL/GenBank/DDBJ whole genome shotgun (WGS) entry which is preliminary data.</text>
</comment>
<dbReference type="PANTHER" id="PTHR35789">
    <property type="entry name" value="SPORE GERMINATION PROTEIN B3"/>
    <property type="match status" value="1"/>
</dbReference>
<comment type="similarity">
    <text evidence="2">Belongs to the GerABKC lipoprotein family.</text>
</comment>
<protein>
    <submittedName>
        <fullName evidence="10">Spore germination protein KC</fullName>
    </submittedName>
</protein>
<comment type="subcellular location">
    <subcellularLocation>
        <location evidence="1">Membrane</location>
        <topology evidence="1">Lipid-anchor</topology>
    </subcellularLocation>
</comment>
<keyword evidence="11" id="KW-1185">Reference proteome</keyword>
<keyword evidence="3" id="KW-0309">Germination</keyword>
<dbReference type="Gene3D" id="3.30.300.210">
    <property type="entry name" value="Nutrient germinant receptor protein C, domain 3"/>
    <property type="match status" value="1"/>
</dbReference>
<evidence type="ECO:0000256" key="2">
    <source>
        <dbReference type="ARBA" id="ARBA00007886"/>
    </source>
</evidence>
<accession>A0A3D9I4M3</accession>
<feature type="domain" description="Spore germination GerAC-like C-terminal" evidence="8">
    <location>
        <begin position="212"/>
        <end position="374"/>
    </location>
</feature>